<organism evidence="7 8">
    <name type="scientific">Tilletia caries</name>
    <name type="common">wheat bunt fungus</name>
    <dbReference type="NCBI Taxonomy" id="13290"/>
    <lineage>
        <taxon>Eukaryota</taxon>
        <taxon>Fungi</taxon>
        <taxon>Dikarya</taxon>
        <taxon>Basidiomycota</taxon>
        <taxon>Ustilaginomycotina</taxon>
        <taxon>Exobasidiomycetes</taxon>
        <taxon>Tilletiales</taxon>
        <taxon>Tilletiaceae</taxon>
        <taxon>Tilletia</taxon>
    </lineage>
</organism>
<dbReference type="GO" id="GO:0051082">
    <property type="term" value="F:unfolded protein binding"/>
    <property type="evidence" value="ECO:0007669"/>
    <property type="project" value="TreeGrafter"/>
</dbReference>
<evidence type="ECO:0000256" key="4">
    <source>
        <dbReference type="ARBA" id="ARBA00023186"/>
    </source>
</evidence>
<keyword evidence="4" id="KW-0143">Chaperone</keyword>
<dbReference type="AlphaFoldDB" id="A0A177UCK8"/>
<dbReference type="Proteomes" id="UP000077671">
    <property type="component" value="Unassembled WGS sequence"/>
</dbReference>
<dbReference type="EMBL" id="CAJHJG010000851">
    <property type="protein sequence ID" value="CAD6906695.1"/>
    <property type="molecule type" value="Genomic_DNA"/>
</dbReference>
<name>A0A177UCK8_9BASI</name>
<dbReference type="Pfam" id="PF01025">
    <property type="entry name" value="GrpE"/>
    <property type="match status" value="1"/>
</dbReference>
<dbReference type="SUPFAM" id="SSF58014">
    <property type="entry name" value="Coiled-coil domain of nucleotide exchange factor GrpE"/>
    <property type="match status" value="1"/>
</dbReference>
<feature type="region of interest" description="Disordered" evidence="5">
    <location>
        <begin position="73"/>
        <end position="103"/>
    </location>
</feature>
<dbReference type="PANTHER" id="PTHR21237">
    <property type="entry name" value="GRPE PROTEIN"/>
    <property type="match status" value="1"/>
</dbReference>
<accession>A0A177UCK8</accession>
<dbReference type="GO" id="GO:0006457">
    <property type="term" value="P:protein folding"/>
    <property type="evidence" value="ECO:0007669"/>
    <property type="project" value="InterPro"/>
</dbReference>
<sequence>MLSCSSSTALRAVARQSRQAAAQVASSPRACSALPARLASTASSSAALLPRQRSALAASASIRAFSSCSPRRSEGAAASEEGKKAAPASASADGAGKEADAHAAALKEKDAKIKDLSDTLLYARADMQNLVRRSAEEKANASDYAITKLARDLVSSLDILQIALRSVPESLRKAAASPSSASSSEDAAAKEDPRRVLAELYSGLELTERSLLDQLKSHGVVEFDPTGEKFDPDLHEALYQAPVPGKTPGTVLECQKRGYKIKNRVLRAAQVGVVQGTD</sequence>
<dbReference type="InterPro" id="IPR013805">
    <property type="entry name" value="GrpE_CC"/>
</dbReference>
<comment type="caution">
    <text evidence="7">The sequence shown here is derived from an EMBL/GenBank/DDBJ whole genome shotgun (WGS) entry which is preliminary data.</text>
</comment>
<dbReference type="CDD" id="cd00446">
    <property type="entry name" value="GrpE"/>
    <property type="match status" value="1"/>
</dbReference>
<evidence type="ECO:0000256" key="2">
    <source>
        <dbReference type="ARBA" id="ARBA00009054"/>
    </source>
</evidence>
<dbReference type="GO" id="GO:0051087">
    <property type="term" value="F:protein-folding chaperone binding"/>
    <property type="evidence" value="ECO:0007669"/>
    <property type="project" value="InterPro"/>
</dbReference>
<protein>
    <recommendedName>
        <fullName evidence="3">GrpE protein homolog, mitochondrial</fullName>
    </recommendedName>
</protein>
<evidence type="ECO:0000313" key="7">
    <source>
        <dbReference type="EMBL" id="KAE8261754.1"/>
    </source>
</evidence>
<dbReference type="GO" id="GO:0030150">
    <property type="term" value="P:protein import into mitochondrial matrix"/>
    <property type="evidence" value="ECO:0007669"/>
    <property type="project" value="TreeGrafter"/>
</dbReference>
<comment type="subcellular location">
    <subcellularLocation>
        <location evidence="1">Mitochondrion matrix</location>
    </subcellularLocation>
</comment>
<dbReference type="InterPro" id="IPR009012">
    <property type="entry name" value="GrpE_head"/>
</dbReference>
<comment type="similarity">
    <text evidence="2">Belongs to the GrpE family.</text>
</comment>
<evidence type="ECO:0000313" key="8">
    <source>
        <dbReference type="Proteomes" id="UP000077671"/>
    </source>
</evidence>
<reference evidence="6" key="3">
    <citation type="submission" date="2020-10" db="EMBL/GenBank/DDBJ databases">
        <authorList>
            <person name="Sedaghatjoo S."/>
        </authorList>
    </citation>
    <scope>NUCLEOTIDE SEQUENCE</scope>
    <source>
        <strain evidence="6">AZH3</strain>
    </source>
</reference>
<reference evidence="7" key="1">
    <citation type="submission" date="2016-04" db="EMBL/GenBank/DDBJ databases">
        <authorList>
            <person name="Nguyen H.D."/>
            <person name="Kesanakurti P."/>
            <person name="Cullis J."/>
            <person name="Levesque C.A."/>
            <person name="Hambleton S."/>
        </authorList>
    </citation>
    <scope>NUCLEOTIDE SEQUENCE</scope>
    <source>
        <strain evidence="7">DAOMC 238032</strain>
    </source>
</reference>
<dbReference type="Proteomes" id="UP000836402">
    <property type="component" value="Unassembled WGS sequence"/>
</dbReference>
<dbReference type="GO" id="GO:0042803">
    <property type="term" value="F:protein homodimerization activity"/>
    <property type="evidence" value="ECO:0007669"/>
    <property type="project" value="InterPro"/>
</dbReference>
<dbReference type="EMBL" id="LWDD02000323">
    <property type="protein sequence ID" value="KAE8261754.1"/>
    <property type="molecule type" value="Genomic_DNA"/>
</dbReference>
<reference evidence="7" key="2">
    <citation type="journal article" date="2019" name="IMA Fungus">
        <title>Genome sequencing and comparison of five Tilletia species to identify candidate genes for the detection of regulated species infecting wheat.</title>
        <authorList>
            <person name="Nguyen H.D.T."/>
            <person name="Sultana T."/>
            <person name="Kesanakurti P."/>
            <person name="Hambleton S."/>
        </authorList>
    </citation>
    <scope>NUCLEOTIDE SEQUENCE</scope>
    <source>
        <strain evidence="7">DAOMC 238032</strain>
    </source>
</reference>
<dbReference type="PANTHER" id="PTHR21237:SF23">
    <property type="entry name" value="GRPE PROTEIN HOMOLOG, MITOCHONDRIAL"/>
    <property type="match status" value="1"/>
</dbReference>
<dbReference type="InterPro" id="IPR000740">
    <property type="entry name" value="GrpE"/>
</dbReference>
<evidence type="ECO:0000313" key="6">
    <source>
        <dbReference type="EMBL" id="CAD6906695.1"/>
    </source>
</evidence>
<evidence type="ECO:0000256" key="5">
    <source>
        <dbReference type="SAM" id="MobiDB-lite"/>
    </source>
</evidence>
<dbReference type="FunFam" id="2.30.22.10:FF:000002">
    <property type="entry name" value="GrpE protein homolog"/>
    <property type="match status" value="1"/>
</dbReference>
<dbReference type="Gene3D" id="3.90.20.20">
    <property type="match status" value="1"/>
</dbReference>
<evidence type="ECO:0000313" key="9">
    <source>
        <dbReference type="Proteomes" id="UP000836402"/>
    </source>
</evidence>
<gene>
    <name evidence="7" type="ORF">A4X03_0g2998</name>
    <name evidence="6" type="ORF">JKIAZH3_G5430</name>
</gene>
<dbReference type="SUPFAM" id="SSF51064">
    <property type="entry name" value="Head domain of nucleotide exchange factor GrpE"/>
    <property type="match status" value="1"/>
</dbReference>
<dbReference type="GO" id="GO:0000774">
    <property type="term" value="F:adenyl-nucleotide exchange factor activity"/>
    <property type="evidence" value="ECO:0007669"/>
    <property type="project" value="InterPro"/>
</dbReference>
<evidence type="ECO:0000256" key="3">
    <source>
        <dbReference type="ARBA" id="ARBA00014521"/>
    </source>
</evidence>
<dbReference type="HAMAP" id="MF_01151">
    <property type="entry name" value="GrpE"/>
    <property type="match status" value="1"/>
</dbReference>
<dbReference type="GO" id="GO:0001405">
    <property type="term" value="C:PAM complex, Tim23 associated import motor"/>
    <property type="evidence" value="ECO:0007669"/>
    <property type="project" value="TreeGrafter"/>
</dbReference>
<proteinExistence type="inferred from homology"/>
<feature type="compositionally biased region" description="Low complexity" evidence="5">
    <location>
        <begin position="75"/>
        <end position="94"/>
    </location>
</feature>
<dbReference type="PROSITE" id="PS01071">
    <property type="entry name" value="GRPE"/>
    <property type="match status" value="1"/>
</dbReference>
<dbReference type="Gene3D" id="2.30.22.10">
    <property type="entry name" value="Head domain of nucleotide exchange factor GrpE"/>
    <property type="match status" value="1"/>
</dbReference>
<evidence type="ECO:0000256" key="1">
    <source>
        <dbReference type="ARBA" id="ARBA00004305"/>
    </source>
</evidence>
<keyword evidence="9" id="KW-1185">Reference proteome</keyword>